<dbReference type="EMBL" id="CP025989">
    <property type="protein sequence ID" value="AWD33427.1"/>
    <property type="molecule type" value="Genomic_DNA"/>
</dbReference>
<evidence type="ECO:0000256" key="6">
    <source>
        <dbReference type="ARBA" id="ARBA00034617"/>
    </source>
</evidence>
<dbReference type="GO" id="GO:0005524">
    <property type="term" value="F:ATP binding"/>
    <property type="evidence" value="ECO:0007669"/>
    <property type="project" value="UniProtKB-UniRule"/>
</dbReference>
<dbReference type="AlphaFoldDB" id="A0A2U8BTA1"/>
<dbReference type="InterPro" id="IPR014017">
    <property type="entry name" value="DNA_helicase_UvrD-like_C"/>
</dbReference>
<evidence type="ECO:0000313" key="13">
    <source>
        <dbReference type="Proteomes" id="UP000244519"/>
    </source>
</evidence>
<keyword evidence="1 10" id="KW-0547">Nucleotide-binding</keyword>
<dbReference type="KEGG" id="fso:Fsol_00648"/>
<evidence type="ECO:0000256" key="7">
    <source>
        <dbReference type="ARBA" id="ARBA00034808"/>
    </source>
</evidence>
<evidence type="ECO:0000313" key="12">
    <source>
        <dbReference type="EMBL" id="AWD33427.1"/>
    </source>
</evidence>
<dbReference type="Pfam" id="PF13361">
    <property type="entry name" value="UvrD_C"/>
    <property type="match status" value="1"/>
</dbReference>
<evidence type="ECO:0000256" key="5">
    <source>
        <dbReference type="ARBA" id="ARBA00023235"/>
    </source>
</evidence>
<dbReference type="GO" id="GO:0016887">
    <property type="term" value="F:ATP hydrolysis activity"/>
    <property type="evidence" value="ECO:0007669"/>
    <property type="project" value="RHEA"/>
</dbReference>
<accession>A0A2U8BTA1</accession>
<keyword evidence="5" id="KW-0413">Isomerase</keyword>
<proteinExistence type="predicted"/>
<comment type="catalytic activity">
    <reaction evidence="6">
        <text>Couples ATP hydrolysis with the unwinding of duplex DNA by translocating in the 3'-5' direction.</text>
        <dbReference type="EC" id="5.6.2.4"/>
    </reaction>
</comment>
<dbReference type="PANTHER" id="PTHR11070">
    <property type="entry name" value="UVRD / RECB / PCRA DNA HELICASE FAMILY MEMBER"/>
    <property type="match status" value="1"/>
</dbReference>
<dbReference type="InterPro" id="IPR000212">
    <property type="entry name" value="DNA_helicase_UvrD/REP"/>
</dbReference>
<evidence type="ECO:0000259" key="11">
    <source>
        <dbReference type="PROSITE" id="PS51198"/>
    </source>
</evidence>
<evidence type="ECO:0000256" key="8">
    <source>
        <dbReference type="ARBA" id="ARBA00034923"/>
    </source>
</evidence>
<evidence type="ECO:0000256" key="3">
    <source>
        <dbReference type="ARBA" id="ARBA00022806"/>
    </source>
</evidence>
<dbReference type="Gene3D" id="3.40.50.300">
    <property type="entry name" value="P-loop containing nucleotide triphosphate hydrolases"/>
    <property type="match status" value="3"/>
</dbReference>
<dbReference type="GO" id="GO:0000725">
    <property type="term" value="P:recombinational repair"/>
    <property type="evidence" value="ECO:0007669"/>
    <property type="project" value="TreeGrafter"/>
</dbReference>
<keyword evidence="4 10" id="KW-0067">ATP-binding</keyword>
<dbReference type="GO" id="GO:0003677">
    <property type="term" value="F:DNA binding"/>
    <property type="evidence" value="ECO:0007669"/>
    <property type="project" value="InterPro"/>
</dbReference>
<reference evidence="12 13" key="1">
    <citation type="journal article" date="2018" name="Genome Biol. Evol.">
        <title>The Genome Sequence of "Candidatus Fokinia solitaria": Insights on Reductive Evolution in Rickettsiales.</title>
        <authorList>
            <person name="Floriano A.M."/>
            <person name="Castelli M."/>
            <person name="Krenek S."/>
            <person name="Berendonk T.U."/>
            <person name="Bazzocchi C."/>
            <person name="Petroni G."/>
            <person name="Sassera D."/>
        </authorList>
    </citation>
    <scope>NUCLEOTIDE SEQUENCE [LARGE SCALE GENOMIC DNA]</scope>
    <source>
        <strain evidence="12">Rio ETE_ALG 3VII</strain>
    </source>
</reference>
<evidence type="ECO:0000256" key="1">
    <source>
        <dbReference type="ARBA" id="ARBA00022741"/>
    </source>
</evidence>
<evidence type="ECO:0000256" key="4">
    <source>
        <dbReference type="ARBA" id="ARBA00022840"/>
    </source>
</evidence>
<dbReference type="EC" id="5.6.2.4" evidence="7"/>
<dbReference type="GO" id="GO:0043138">
    <property type="term" value="F:3'-5' DNA helicase activity"/>
    <property type="evidence" value="ECO:0007669"/>
    <property type="project" value="UniProtKB-EC"/>
</dbReference>
<dbReference type="RefSeq" id="WP_108673438.1">
    <property type="nucleotide sequence ID" value="NZ_CP025989.1"/>
</dbReference>
<evidence type="ECO:0000256" key="10">
    <source>
        <dbReference type="PROSITE-ProRule" id="PRU00560"/>
    </source>
</evidence>
<keyword evidence="3 10" id="KW-0347">Helicase</keyword>
<feature type="domain" description="UvrD-like helicase ATP-binding" evidence="11">
    <location>
        <begin position="1"/>
        <end position="515"/>
    </location>
</feature>
<dbReference type="SUPFAM" id="SSF52540">
    <property type="entry name" value="P-loop containing nucleoside triphosphate hydrolases"/>
    <property type="match status" value="1"/>
</dbReference>
<evidence type="ECO:0000256" key="9">
    <source>
        <dbReference type="ARBA" id="ARBA00048988"/>
    </source>
</evidence>
<dbReference type="PROSITE" id="PS51198">
    <property type="entry name" value="UVRD_HELICASE_ATP_BIND"/>
    <property type="match status" value="1"/>
</dbReference>
<name>A0A2U8BTA1_9RICK</name>
<dbReference type="Pfam" id="PF00580">
    <property type="entry name" value="UvrD-helicase"/>
    <property type="match status" value="1"/>
</dbReference>
<dbReference type="OrthoDB" id="9810135at2"/>
<feature type="binding site" evidence="10">
    <location>
        <begin position="13"/>
        <end position="20"/>
    </location>
    <ligand>
        <name>ATP</name>
        <dbReference type="ChEBI" id="CHEBI:30616"/>
    </ligand>
</feature>
<keyword evidence="13" id="KW-1185">Reference proteome</keyword>
<evidence type="ECO:0000256" key="2">
    <source>
        <dbReference type="ARBA" id="ARBA00022801"/>
    </source>
</evidence>
<dbReference type="InterPro" id="IPR027417">
    <property type="entry name" value="P-loop_NTPase"/>
</dbReference>
<dbReference type="Gene3D" id="1.10.486.10">
    <property type="entry name" value="PCRA, domain 4"/>
    <property type="match status" value="1"/>
</dbReference>
<protein>
    <recommendedName>
        <fullName evidence="7">DNA 3'-5' helicase</fullName>
        <ecNumber evidence="7">5.6.2.4</ecNumber>
    </recommendedName>
    <alternativeName>
        <fullName evidence="8">DNA 3'-5' helicase II</fullName>
    </alternativeName>
</protein>
<keyword evidence="2 10" id="KW-0378">Hydrolase</keyword>
<gene>
    <name evidence="12" type="ORF">Fsol_00648</name>
</gene>
<organism evidence="12 13">
    <name type="scientific">Candidatus Fokinia solitaria</name>
    <dbReference type="NCBI Taxonomy" id="1802984"/>
    <lineage>
        <taxon>Bacteria</taxon>
        <taxon>Pseudomonadati</taxon>
        <taxon>Pseudomonadota</taxon>
        <taxon>Alphaproteobacteria</taxon>
        <taxon>Rickettsiales</taxon>
        <taxon>Candidatus Midichloriaceae</taxon>
        <taxon>Candidatus Fokinia</taxon>
    </lineage>
</organism>
<dbReference type="PANTHER" id="PTHR11070:SF2">
    <property type="entry name" value="ATP-DEPENDENT DNA HELICASE SRS2"/>
    <property type="match status" value="1"/>
</dbReference>
<sequence>MDQNISSFRFISASAGSGKTTRLIGYILQLLSRVSVSKVLSSHNYCKIVCITHTNTAVDEISHRLAKVINDLALGKKLDARYVSYIGEAWLSETNIQMFSELYAKLDEIVLIKTIHGYFSAISHIHAKIISEEDDKAIFQKVFVTIVRNLLRTHTGNIVIESLCNALRILSLELNFSLLDSCGDFVYEFTKMWFSKKRSNYMLLKERIAVLTIFSDIESMLQNIKYEELLDVVKQVTIDDDKTCITRLIEEYNRENPINLLVDNFCLAESCTKLIDEHLKIYIASFEEEEYLSTPFVMVDSLKSNVEYKKFIEWTQLSAESKKTRFNDYIECFLTEKKEMRKKCKFSSCELSARIFKNEREKIEKLSIAIDKLRYIRTFYGIALFSVVSHIGYSNFKDTECVRSYNDIMTSACFMLKEEANKYQLYQKISHILIDEAQDLDSLQWQALHSIMDEFAFDDTGKSIFIVGDPNQAIFNFHNEEIPSFDAEFQKFRNHFRSQGKDFIRNKLSDNCRSNKSIVNFANCLFSRFPQYTAMIASYDSDGAVYFFQDTTAYKEIYLNIPADEGSDIEVIQSSSECSEERLIEVLCRIAELSNAKISELSDVLVLFRTAKTGYEKMVRAAIDAGFTAHHSASSEYEKVLTQIRYLLEFIYNPYDNSNLLYALSCVTDIQDIQNDIDSEREHSSSLWEVLQSKRGNEKFVIFLQECCELGKWSEFRFLLILLRRFLSLMNDSTIFVVEKLLENLESDVMCTSIAELCLRWNEFSEVLFKKLKKNDRLEKDTGIVFSTVHSAKGMEASHVIIADYPFRSRNRKRIVINDSQEIVLKLPTLRESFYKSVTTQNQCEQMDLDKLLYVAVTRAKNYLYFL</sequence>
<dbReference type="Proteomes" id="UP000244519">
    <property type="component" value="Chromosome"/>
</dbReference>
<comment type="catalytic activity">
    <reaction evidence="9">
        <text>ATP + H2O = ADP + phosphate + H(+)</text>
        <dbReference type="Rhea" id="RHEA:13065"/>
        <dbReference type="ChEBI" id="CHEBI:15377"/>
        <dbReference type="ChEBI" id="CHEBI:15378"/>
        <dbReference type="ChEBI" id="CHEBI:30616"/>
        <dbReference type="ChEBI" id="CHEBI:43474"/>
        <dbReference type="ChEBI" id="CHEBI:456216"/>
        <dbReference type="EC" id="5.6.2.4"/>
    </reaction>
</comment>
<dbReference type="InterPro" id="IPR014016">
    <property type="entry name" value="UvrD-like_ATP-bd"/>
</dbReference>